<name>A0A0F9BWW2_9ZZZZ</name>
<dbReference type="EMBL" id="LAZR01049748">
    <property type="protein sequence ID" value="KKK88911.1"/>
    <property type="molecule type" value="Genomic_DNA"/>
</dbReference>
<proteinExistence type="predicted"/>
<organism evidence="1">
    <name type="scientific">marine sediment metagenome</name>
    <dbReference type="NCBI Taxonomy" id="412755"/>
    <lineage>
        <taxon>unclassified sequences</taxon>
        <taxon>metagenomes</taxon>
        <taxon>ecological metagenomes</taxon>
    </lineage>
</organism>
<protein>
    <submittedName>
        <fullName evidence="1">Uncharacterized protein</fullName>
    </submittedName>
</protein>
<sequence>PGVSRDMIRRVLRQLKKDGEVECLGRGPDALWRKKKR</sequence>
<gene>
    <name evidence="1" type="ORF">LCGC14_2738370</name>
</gene>
<feature type="non-terminal residue" evidence="1">
    <location>
        <position position="1"/>
    </location>
</feature>
<comment type="caution">
    <text evidence="1">The sequence shown here is derived from an EMBL/GenBank/DDBJ whole genome shotgun (WGS) entry which is preliminary data.</text>
</comment>
<dbReference type="AlphaFoldDB" id="A0A0F9BWW2"/>
<reference evidence="1" key="1">
    <citation type="journal article" date="2015" name="Nature">
        <title>Complex archaea that bridge the gap between prokaryotes and eukaryotes.</title>
        <authorList>
            <person name="Spang A."/>
            <person name="Saw J.H."/>
            <person name="Jorgensen S.L."/>
            <person name="Zaremba-Niedzwiedzka K."/>
            <person name="Martijn J."/>
            <person name="Lind A.E."/>
            <person name="van Eijk R."/>
            <person name="Schleper C."/>
            <person name="Guy L."/>
            <person name="Ettema T.J."/>
        </authorList>
    </citation>
    <scope>NUCLEOTIDE SEQUENCE</scope>
</reference>
<accession>A0A0F9BWW2</accession>
<evidence type="ECO:0000313" key="1">
    <source>
        <dbReference type="EMBL" id="KKK88911.1"/>
    </source>
</evidence>